<keyword evidence="3" id="KW-1185">Reference proteome</keyword>
<protein>
    <submittedName>
        <fullName evidence="2">Uncharacterized protein</fullName>
    </submittedName>
</protein>
<comment type="caution">
    <text evidence="2">The sequence shown here is derived from an EMBL/GenBank/DDBJ whole genome shotgun (WGS) entry which is preliminary data.</text>
</comment>
<gene>
    <name evidence="2" type="ORF">THAOC_28085</name>
</gene>
<dbReference type="AlphaFoldDB" id="K0RFY0"/>
<accession>K0RFY0</accession>
<organism evidence="2 3">
    <name type="scientific">Thalassiosira oceanica</name>
    <name type="common">Marine diatom</name>
    <dbReference type="NCBI Taxonomy" id="159749"/>
    <lineage>
        <taxon>Eukaryota</taxon>
        <taxon>Sar</taxon>
        <taxon>Stramenopiles</taxon>
        <taxon>Ochrophyta</taxon>
        <taxon>Bacillariophyta</taxon>
        <taxon>Coscinodiscophyceae</taxon>
        <taxon>Thalassiosirophycidae</taxon>
        <taxon>Thalassiosirales</taxon>
        <taxon>Thalassiosiraceae</taxon>
        <taxon>Thalassiosira</taxon>
    </lineage>
</organism>
<reference evidence="2 3" key="1">
    <citation type="journal article" date="2012" name="Genome Biol.">
        <title>Genome and low-iron response of an oceanic diatom adapted to chronic iron limitation.</title>
        <authorList>
            <person name="Lommer M."/>
            <person name="Specht M."/>
            <person name="Roy A.S."/>
            <person name="Kraemer L."/>
            <person name="Andreson R."/>
            <person name="Gutowska M.A."/>
            <person name="Wolf J."/>
            <person name="Bergner S.V."/>
            <person name="Schilhabel M.B."/>
            <person name="Klostermeier U.C."/>
            <person name="Beiko R.G."/>
            <person name="Rosenstiel P."/>
            <person name="Hippler M."/>
            <person name="Laroche J."/>
        </authorList>
    </citation>
    <scope>NUCLEOTIDE SEQUENCE [LARGE SCALE GENOMIC DNA]</scope>
    <source>
        <strain evidence="2 3">CCMP1005</strain>
    </source>
</reference>
<feature type="region of interest" description="Disordered" evidence="1">
    <location>
        <begin position="174"/>
        <end position="201"/>
    </location>
</feature>
<dbReference type="Proteomes" id="UP000266841">
    <property type="component" value="Unassembled WGS sequence"/>
</dbReference>
<dbReference type="EMBL" id="AGNL01039496">
    <property type="protein sequence ID" value="EJK52623.1"/>
    <property type="molecule type" value="Genomic_DNA"/>
</dbReference>
<evidence type="ECO:0000313" key="3">
    <source>
        <dbReference type="Proteomes" id="UP000266841"/>
    </source>
</evidence>
<evidence type="ECO:0000313" key="2">
    <source>
        <dbReference type="EMBL" id="EJK52623.1"/>
    </source>
</evidence>
<proteinExistence type="predicted"/>
<sequence>MSSTLPIIVVPAERWLNPKGCCCSQSRKLSRQVSQGRSRKNPESASRPLFQDIFSDSPLGDDPSCQSLSAKSASFGPFLYLALLLTIVLSFDLMIEFLRGTQNVEMGGRGAGPAQNYRTSTRQISTNESTLLLGEELELDLILKFYWHVGNICSSPVERPVEIRPLESSAVQPRGSMAVRLRSTNSSRSGKGPTTKRTPKTLPSVIKYTTGEFIHAPVEVEFLNRPKFPHIGKVQAKMFKSRLCGTLNLT</sequence>
<evidence type="ECO:0000256" key="1">
    <source>
        <dbReference type="SAM" id="MobiDB-lite"/>
    </source>
</evidence>
<name>K0RFY0_THAOC</name>